<gene>
    <name evidence="13" type="primary">LOC103658574</name>
</gene>
<dbReference type="GO" id="GO:0043235">
    <property type="term" value="C:receptor complex"/>
    <property type="evidence" value="ECO:0007669"/>
    <property type="project" value="TreeGrafter"/>
</dbReference>
<dbReference type="GO" id="GO:0030670">
    <property type="term" value="C:phagocytic vesicle membrane"/>
    <property type="evidence" value="ECO:0007669"/>
    <property type="project" value="UniProtKB-SubCell"/>
</dbReference>
<accession>A0A8M1FE08</accession>
<dbReference type="InterPro" id="IPR035897">
    <property type="entry name" value="Toll_tir_struct_dom_sf"/>
</dbReference>
<evidence type="ECO:0000313" key="12">
    <source>
        <dbReference type="Proteomes" id="UP000261680"/>
    </source>
</evidence>
<dbReference type="KEGG" id="umr:103658574"/>
<evidence type="ECO:0000256" key="6">
    <source>
        <dbReference type="ARBA" id="ARBA00022989"/>
    </source>
</evidence>
<evidence type="ECO:0000256" key="5">
    <source>
        <dbReference type="ARBA" id="ARBA00022729"/>
    </source>
</evidence>
<evidence type="ECO:0000256" key="10">
    <source>
        <dbReference type="SAM" id="Phobius"/>
    </source>
</evidence>
<evidence type="ECO:0000313" key="13">
    <source>
        <dbReference type="RefSeq" id="XP_040480480.1"/>
    </source>
</evidence>
<protein>
    <recommendedName>
        <fullName evidence="3">Toll-like receptor 2</fullName>
    </recommendedName>
</protein>
<dbReference type="GO" id="GO:0045121">
    <property type="term" value="C:membrane raft"/>
    <property type="evidence" value="ECO:0007669"/>
    <property type="project" value="UniProtKB-SubCell"/>
</dbReference>
<sequence length="409" mass="45528">MDPGPGEEGVALAVSPLRPSEKFHVFVSYSSMDATWTHGLISRLEADLPGLRVCLHERDFTPGRNVLENMAECIQHSQKVLLVLSQDFVQSRWCLLEADLSLFGYCLERKPVIPVLLRPCQVPLHLSHLTYLEAADSRFYRKVGQLLCQPNRCLARALPARRPAASLYSGKTLLTLNCINRDGLPSWKVGSFSTLAVPDPLKEVLEDAEVFKHAVGILNAVPSPRSCLRYLGCRVPLGIFLLFLSLGLLTLPLVLGLQENPPAQRFLLISATVFFSPLFVILGVNSLCWFRRFSRKKMRELVLRVGEANTLLAPHSLLMGCDTMNKLYFVYVLLEDCRRVFLEAAEGEALFREALLRFSSSYACCVAHAHFPAGEDAQGAPGHLELGLCFCQFVSLQLKRHEGLGVNPV</sequence>
<dbReference type="SUPFAM" id="SSF52200">
    <property type="entry name" value="Toll/Interleukin receptor TIR domain"/>
    <property type="match status" value="1"/>
</dbReference>
<evidence type="ECO:0000256" key="1">
    <source>
        <dbReference type="ARBA" id="ARBA00004285"/>
    </source>
</evidence>
<comment type="subcellular location">
    <subcellularLocation>
        <location evidence="2">Cytoplasmic vesicle</location>
        <location evidence="2">Phagosome membrane</location>
        <topology evidence="2">Single-pass type I membrane protein</topology>
    </subcellularLocation>
    <subcellularLocation>
        <location evidence="1">Membrane raft</location>
    </subcellularLocation>
</comment>
<evidence type="ECO:0000259" key="11">
    <source>
        <dbReference type="PROSITE" id="PS50104"/>
    </source>
</evidence>
<keyword evidence="7 10" id="KW-0472">Membrane</keyword>
<evidence type="ECO:0000256" key="8">
    <source>
        <dbReference type="ARBA" id="ARBA00023329"/>
    </source>
</evidence>
<reference evidence="13" key="1">
    <citation type="submission" date="2025-08" db="UniProtKB">
        <authorList>
            <consortium name="RefSeq"/>
        </authorList>
    </citation>
    <scope>IDENTIFICATION</scope>
    <source>
        <tissue evidence="13">Whole blood</tissue>
    </source>
</reference>
<keyword evidence="6 10" id="KW-1133">Transmembrane helix</keyword>
<evidence type="ECO:0000256" key="7">
    <source>
        <dbReference type="ARBA" id="ARBA00023136"/>
    </source>
</evidence>
<keyword evidence="5" id="KW-0732">Signal</keyword>
<dbReference type="Proteomes" id="UP000261680">
    <property type="component" value="Unplaced"/>
</dbReference>
<feature type="domain" description="TIR" evidence="11">
    <location>
        <begin position="21"/>
        <end position="147"/>
    </location>
</feature>
<keyword evidence="12" id="KW-1185">Reference proteome</keyword>
<feature type="transmembrane region" description="Helical" evidence="10">
    <location>
        <begin position="267"/>
        <end position="290"/>
    </location>
</feature>
<dbReference type="Pfam" id="PF13676">
    <property type="entry name" value="TIR_2"/>
    <property type="match status" value="1"/>
</dbReference>
<name>A0A8M1FE08_URSMA</name>
<evidence type="ECO:0000256" key="2">
    <source>
        <dbReference type="ARBA" id="ARBA00004596"/>
    </source>
</evidence>
<dbReference type="InterPro" id="IPR000157">
    <property type="entry name" value="TIR_dom"/>
</dbReference>
<dbReference type="PROSITE" id="PS50104">
    <property type="entry name" value="TIR"/>
    <property type="match status" value="1"/>
</dbReference>
<dbReference type="GO" id="GO:0006954">
    <property type="term" value="P:inflammatory response"/>
    <property type="evidence" value="ECO:0007669"/>
    <property type="project" value="TreeGrafter"/>
</dbReference>
<dbReference type="PANTHER" id="PTHR24365">
    <property type="entry name" value="TOLL-LIKE RECEPTOR"/>
    <property type="match status" value="1"/>
</dbReference>
<evidence type="ECO:0000256" key="9">
    <source>
        <dbReference type="ARBA" id="ARBA00045303"/>
    </source>
</evidence>
<proteinExistence type="predicted"/>
<dbReference type="AlphaFoldDB" id="A0A8M1FE08"/>
<keyword evidence="8" id="KW-0968">Cytoplasmic vesicle</keyword>
<dbReference type="GO" id="GO:0005886">
    <property type="term" value="C:plasma membrane"/>
    <property type="evidence" value="ECO:0007669"/>
    <property type="project" value="TreeGrafter"/>
</dbReference>
<dbReference type="PANTHER" id="PTHR24365:SF17">
    <property type="entry name" value="TOLL-LIKE RECEPTOR 2"/>
    <property type="match status" value="1"/>
</dbReference>
<dbReference type="SMART" id="SM00255">
    <property type="entry name" value="TIR"/>
    <property type="match status" value="1"/>
</dbReference>
<dbReference type="GO" id="GO:0038023">
    <property type="term" value="F:signaling receptor activity"/>
    <property type="evidence" value="ECO:0007669"/>
    <property type="project" value="TreeGrafter"/>
</dbReference>
<keyword evidence="4 10" id="KW-0812">Transmembrane</keyword>
<dbReference type="GeneID" id="103658574"/>
<dbReference type="GO" id="GO:0002224">
    <property type="term" value="P:toll-like receptor signaling pathway"/>
    <property type="evidence" value="ECO:0007669"/>
    <property type="project" value="TreeGrafter"/>
</dbReference>
<organism evidence="12 13">
    <name type="scientific">Ursus maritimus</name>
    <name type="common">Polar bear</name>
    <name type="synonym">Thalarctos maritimus</name>
    <dbReference type="NCBI Taxonomy" id="29073"/>
    <lineage>
        <taxon>Eukaryota</taxon>
        <taxon>Metazoa</taxon>
        <taxon>Chordata</taxon>
        <taxon>Craniata</taxon>
        <taxon>Vertebrata</taxon>
        <taxon>Euteleostomi</taxon>
        <taxon>Mammalia</taxon>
        <taxon>Eutheria</taxon>
        <taxon>Laurasiatheria</taxon>
        <taxon>Carnivora</taxon>
        <taxon>Caniformia</taxon>
        <taxon>Ursidae</taxon>
        <taxon>Ursus</taxon>
    </lineage>
</organism>
<dbReference type="RefSeq" id="XP_040480480.1">
    <property type="nucleotide sequence ID" value="XM_040624546.1"/>
</dbReference>
<evidence type="ECO:0000256" key="3">
    <source>
        <dbReference type="ARBA" id="ARBA00017391"/>
    </source>
</evidence>
<comment type="function">
    <text evidence="9">Cooperates with LY96 to mediate the innate immune response to bacterial lipoproteins and other microbial cell wall components. Cooperates with TLR1 or TLR6 to mediate the innate immune response to bacterial lipoproteins or lipopeptides. Acts via MYD88 and TRAF6, leading to NF-kappa-B activation, cytokine secretion and the inflammatory response. May also promote apoptosis in response to lipoproteins. Forms activation clusters composed of several receptors depending on the ligand, these clusters trigger signaling from the cell surface and subsequently are targeted to the Golgi in a lipid-raft dependent pathway. Forms the cluster TLR2:TLR6:CD14:CD36 in response to diacylated lipopeptides and TLR2:TLR1:CD14 in response to triacylated lipopeptides.</text>
</comment>
<dbReference type="Gene3D" id="3.40.50.10140">
    <property type="entry name" value="Toll/interleukin-1 receptor homology (TIR) domain"/>
    <property type="match status" value="1"/>
</dbReference>
<feature type="transmembrane region" description="Helical" evidence="10">
    <location>
        <begin position="235"/>
        <end position="255"/>
    </location>
</feature>
<dbReference type="GO" id="GO:0042497">
    <property type="term" value="F:triacyl lipopeptide binding"/>
    <property type="evidence" value="ECO:0007669"/>
    <property type="project" value="TreeGrafter"/>
</dbReference>
<dbReference type="OrthoDB" id="1081807at2759"/>
<evidence type="ECO:0000256" key="4">
    <source>
        <dbReference type="ARBA" id="ARBA00022692"/>
    </source>
</evidence>